<keyword evidence="7" id="KW-0472">Membrane</keyword>
<keyword evidence="6" id="KW-0256">Endoplasmic reticulum</keyword>
<evidence type="ECO:0000256" key="2">
    <source>
        <dbReference type="ARBA" id="ARBA00004832"/>
    </source>
</evidence>
<evidence type="ECO:0000256" key="7">
    <source>
        <dbReference type="ARBA" id="ARBA00023136"/>
    </source>
</evidence>
<comment type="subcellular location">
    <subcellularLocation>
        <location evidence="1">Endoplasmic reticulum membrane</location>
        <topology evidence="1">Peripheral membrane protein</topology>
    </subcellularLocation>
</comment>
<organism evidence="12 13">
    <name type="scientific">Cannabis sativa</name>
    <name type="common">Hemp</name>
    <name type="synonym">Marijuana</name>
    <dbReference type="NCBI Taxonomy" id="3483"/>
    <lineage>
        <taxon>Eukaryota</taxon>
        <taxon>Viridiplantae</taxon>
        <taxon>Streptophyta</taxon>
        <taxon>Embryophyta</taxon>
        <taxon>Tracheophyta</taxon>
        <taxon>Spermatophyta</taxon>
        <taxon>Magnoliopsida</taxon>
        <taxon>eudicotyledons</taxon>
        <taxon>Gunneridae</taxon>
        <taxon>Pentapetalae</taxon>
        <taxon>rosids</taxon>
        <taxon>fabids</taxon>
        <taxon>Rosales</taxon>
        <taxon>Cannabaceae</taxon>
        <taxon>Cannabis</taxon>
    </lineage>
</organism>
<dbReference type="PANTHER" id="PTHR13355:SF11">
    <property type="entry name" value="GLUCOSAMINE 6-PHOSPHATE N-ACETYLTRANSFERASE"/>
    <property type="match status" value="1"/>
</dbReference>
<proteinExistence type="inferred from homology"/>
<dbReference type="InterPro" id="IPR016181">
    <property type="entry name" value="Acyl_CoA_acyltransferase"/>
</dbReference>
<dbReference type="CDD" id="cd04301">
    <property type="entry name" value="NAT_SF"/>
    <property type="match status" value="1"/>
</dbReference>
<dbReference type="GO" id="GO:0005789">
    <property type="term" value="C:endoplasmic reticulum membrane"/>
    <property type="evidence" value="ECO:0007669"/>
    <property type="project" value="UniProtKB-SubCell"/>
</dbReference>
<dbReference type="FunFam" id="3.40.630.30:FF:000048">
    <property type="entry name" value="Glucosamine 6-phosphate N-acetyltransferase"/>
    <property type="match status" value="1"/>
</dbReference>
<evidence type="ECO:0000313" key="13">
    <source>
        <dbReference type="Proteomes" id="UP000525078"/>
    </source>
</evidence>
<evidence type="ECO:0000256" key="10">
    <source>
        <dbReference type="RuleBase" id="RU365086"/>
    </source>
</evidence>
<dbReference type="EMBL" id="JAATIP010000168">
    <property type="protein sequence ID" value="KAF4364208.1"/>
    <property type="molecule type" value="Genomic_DNA"/>
</dbReference>
<evidence type="ECO:0000256" key="4">
    <source>
        <dbReference type="ARBA" id="ARBA00011738"/>
    </source>
</evidence>
<feature type="domain" description="N-acetyltransferase" evidence="11">
    <location>
        <begin position="13"/>
        <end position="169"/>
    </location>
</feature>
<evidence type="ECO:0000256" key="5">
    <source>
        <dbReference type="ARBA" id="ARBA00022679"/>
    </source>
</evidence>
<evidence type="ECO:0000256" key="9">
    <source>
        <dbReference type="ARBA" id="ARBA00048964"/>
    </source>
</evidence>
<keyword evidence="5 10" id="KW-0808">Transferase</keyword>
<evidence type="ECO:0000313" key="12">
    <source>
        <dbReference type="EMBL" id="KAF4364208.1"/>
    </source>
</evidence>
<evidence type="ECO:0000256" key="6">
    <source>
        <dbReference type="ARBA" id="ARBA00022824"/>
    </source>
</evidence>
<keyword evidence="8 10" id="KW-0012">Acyltransferase</keyword>
<comment type="subunit">
    <text evidence="4 10">Homodimer.</text>
</comment>
<evidence type="ECO:0000256" key="1">
    <source>
        <dbReference type="ARBA" id="ARBA00004406"/>
    </source>
</evidence>
<dbReference type="GO" id="GO:0006044">
    <property type="term" value="P:N-acetylglucosamine metabolic process"/>
    <property type="evidence" value="ECO:0007669"/>
    <property type="project" value="UniProtKB-ARBA"/>
</dbReference>
<evidence type="ECO:0000259" key="11">
    <source>
        <dbReference type="PROSITE" id="PS51186"/>
    </source>
</evidence>
<dbReference type="InterPro" id="IPR000182">
    <property type="entry name" value="GNAT_dom"/>
</dbReference>
<accession>A0A7J6F0T6</accession>
<dbReference type="Pfam" id="PF00583">
    <property type="entry name" value="Acetyltransf_1"/>
    <property type="match status" value="1"/>
</dbReference>
<comment type="caution">
    <text evidence="12">The sequence shown here is derived from an EMBL/GenBank/DDBJ whole genome shotgun (WGS) entry which is preliminary data.</text>
</comment>
<dbReference type="GO" id="GO:0006048">
    <property type="term" value="P:UDP-N-acetylglucosamine biosynthetic process"/>
    <property type="evidence" value="ECO:0007669"/>
    <property type="project" value="UniProtKB-UniRule"/>
</dbReference>
<dbReference type="Gene3D" id="3.40.630.30">
    <property type="match status" value="1"/>
</dbReference>
<protein>
    <recommendedName>
        <fullName evidence="10">Glucosamine 6-phosphate N-acetyltransferase</fullName>
        <ecNumber evidence="10">2.3.1.4</ecNumber>
    </recommendedName>
</protein>
<dbReference type="PANTHER" id="PTHR13355">
    <property type="entry name" value="GLUCOSAMINE 6-PHOSPHATE N-ACETYLTRANSFERASE"/>
    <property type="match status" value="1"/>
</dbReference>
<evidence type="ECO:0000256" key="8">
    <source>
        <dbReference type="ARBA" id="ARBA00023315"/>
    </source>
</evidence>
<dbReference type="AlphaFoldDB" id="A0A7J6F0T6"/>
<dbReference type="EC" id="2.3.1.4" evidence="10"/>
<gene>
    <name evidence="12" type="ORF">F8388_000160</name>
</gene>
<comment type="similarity">
    <text evidence="3 10">Belongs to the acetyltransferase family. GNA1 subfamily.</text>
</comment>
<comment type="pathway">
    <text evidence="2 10">Nucleotide-sugar biosynthesis; UDP-N-acetyl-alpha-D-glucosamine biosynthesis; N-acetyl-alpha-D-glucosamine 1-phosphate from alpha-D-glucosamine 6-phosphate (route I): step 1/2.</text>
</comment>
<sequence>MQDCDSSGIDQRFQVRRLELLDKRKGFIELLQQLTVCDSVTDKDFEDRFKELSSLGDDHVIAVIEDEQSGMIVATGSVFIEKKFIRNCGKVAHIEDVVVDANTRGKQLGKKIVGFLTDHACSTGCYKVILDCNVDNKTFYEKCGFKQKEVQMIFEILINLHKGMKHMDICPTQIHKETEHPSKGFIKLNIDVVLDPLLLKFGVRVALRDDFDWVIGSFVVSLSLTPQSHVAKVLAMRQGLLMSI</sequence>
<dbReference type="GO" id="GO:0004343">
    <property type="term" value="F:glucosamine 6-phosphate N-acetyltransferase activity"/>
    <property type="evidence" value="ECO:0007669"/>
    <property type="project" value="UniProtKB-UniRule"/>
</dbReference>
<dbReference type="SUPFAM" id="SSF55729">
    <property type="entry name" value="Acyl-CoA N-acyltransferases (Nat)"/>
    <property type="match status" value="1"/>
</dbReference>
<name>A0A7J6F0T6_CANSA</name>
<evidence type="ECO:0000256" key="3">
    <source>
        <dbReference type="ARBA" id="ARBA00006048"/>
    </source>
</evidence>
<reference evidence="12 13" key="1">
    <citation type="journal article" date="2020" name="bioRxiv">
        <title>Sequence and annotation of 42 cannabis genomes reveals extensive copy number variation in cannabinoid synthesis and pathogen resistance genes.</title>
        <authorList>
            <person name="Mckernan K.J."/>
            <person name="Helbert Y."/>
            <person name="Kane L.T."/>
            <person name="Ebling H."/>
            <person name="Zhang L."/>
            <person name="Liu B."/>
            <person name="Eaton Z."/>
            <person name="Mclaughlin S."/>
            <person name="Kingan S."/>
            <person name="Baybayan P."/>
            <person name="Concepcion G."/>
            <person name="Jordan M."/>
            <person name="Riva A."/>
            <person name="Barbazuk W."/>
            <person name="Harkins T."/>
        </authorList>
    </citation>
    <scope>NUCLEOTIDE SEQUENCE [LARGE SCALE GENOMIC DNA]</scope>
    <source>
        <strain evidence="13">cv. Jamaican Lion 4</strain>
        <tissue evidence="12">Leaf</tissue>
    </source>
</reference>
<comment type="catalytic activity">
    <reaction evidence="9 10">
        <text>D-glucosamine 6-phosphate + acetyl-CoA = N-acetyl-D-glucosamine 6-phosphate + CoA + H(+)</text>
        <dbReference type="Rhea" id="RHEA:10292"/>
        <dbReference type="ChEBI" id="CHEBI:15378"/>
        <dbReference type="ChEBI" id="CHEBI:57287"/>
        <dbReference type="ChEBI" id="CHEBI:57288"/>
        <dbReference type="ChEBI" id="CHEBI:57513"/>
        <dbReference type="ChEBI" id="CHEBI:58725"/>
        <dbReference type="EC" id="2.3.1.4"/>
    </reaction>
</comment>
<dbReference type="UniPathway" id="UPA00113">
    <property type="reaction ID" value="UER00529"/>
</dbReference>
<dbReference type="PROSITE" id="PS51186">
    <property type="entry name" value="GNAT"/>
    <property type="match status" value="1"/>
</dbReference>
<dbReference type="Proteomes" id="UP000525078">
    <property type="component" value="Unassembled WGS sequence"/>
</dbReference>
<dbReference type="InterPro" id="IPR039143">
    <property type="entry name" value="GNPNAT1-like"/>
</dbReference>